<organism evidence="11 12">
    <name type="scientific">Meganyctiphanes norvegica</name>
    <name type="common">Northern krill</name>
    <name type="synonym">Thysanopoda norvegica</name>
    <dbReference type="NCBI Taxonomy" id="48144"/>
    <lineage>
        <taxon>Eukaryota</taxon>
        <taxon>Metazoa</taxon>
        <taxon>Ecdysozoa</taxon>
        <taxon>Arthropoda</taxon>
        <taxon>Crustacea</taxon>
        <taxon>Multicrustacea</taxon>
        <taxon>Malacostraca</taxon>
        <taxon>Eumalacostraca</taxon>
        <taxon>Eucarida</taxon>
        <taxon>Euphausiacea</taxon>
        <taxon>Euphausiidae</taxon>
        <taxon>Meganyctiphanes</taxon>
    </lineage>
</organism>
<evidence type="ECO:0000256" key="1">
    <source>
        <dbReference type="ARBA" id="ARBA00004651"/>
    </source>
</evidence>
<dbReference type="PANTHER" id="PTHR48021:SF1">
    <property type="entry name" value="GH07001P-RELATED"/>
    <property type="match status" value="1"/>
</dbReference>
<evidence type="ECO:0000259" key="10">
    <source>
        <dbReference type="PROSITE" id="PS50850"/>
    </source>
</evidence>
<dbReference type="GO" id="GO:0005886">
    <property type="term" value="C:plasma membrane"/>
    <property type="evidence" value="ECO:0007669"/>
    <property type="project" value="UniProtKB-SubCell"/>
</dbReference>
<dbReference type="FunFam" id="1.20.1250.20:FF:000218">
    <property type="entry name" value="facilitated trehalose transporter Tret1"/>
    <property type="match status" value="1"/>
</dbReference>
<feature type="transmembrane region" description="Helical" evidence="9">
    <location>
        <begin position="417"/>
        <end position="436"/>
    </location>
</feature>
<dbReference type="InterPro" id="IPR036259">
    <property type="entry name" value="MFS_trans_sf"/>
</dbReference>
<evidence type="ECO:0000256" key="4">
    <source>
        <dbReference type="ARBA" id="ARBA00022597"/>
    </source>
</evidence>
<keyword evidence="3" id="KW-1003">Cell membrane</keyword>
<feature type="region of interest" description="Disordered" evidence="8">
    <location>
        <begin position="493"/>
        <end position="518"/>
    </location>
</feature>
<keyword evidence="4" id="KW-0762">Sugar transport</keyword>
<evidence type="ECO:0000256" key="8">
    <source>
        <dbReference type="SAM" id="MobiDB-lite"/>
    </source>
</evidence>
<comment type="subcellular location">
    <subcellularLocation>
        <location evidence="1">Cell membrane</location>
        <topology evidence="1">Multi-pass membrane protein</topology>
    </subcellularLocation>
</comment>
<feature type="transmembrane region" description="Helical" evidence="9">
    <location>
        <begin position="354"/>
        <end position="376"/>
    </location>
</feature>
<keyword evidence="6 9" id="KW-1133">Transmembrane helix</keyword>
<dbReference type="GO" id="GO:0022857">
    <property type="term" value="F:transmembrane transporter activity"/>
    <property type="evidence" value="ECO:0007669"/>
    <property type="project" value="InterPro"/>
</dbReference>
<feature type="transmembrane region" description="Helical" evidence="9">
    <location>
        <begin position="448"/>
        <end position="467"/>
    </location>
</feature>
<keyword evidence="12" id="KW-1185">Reference proteome</keyword>
<dbReference type="SUPFAM" id="SSF103473">
    <property type="entry name" value="MFS general substrate transporter"/>
    <property type="match status" value="1"/>
</dbReference>
<evidence type="ECO:0000256" key="5">
    <source>
        <dbReference type="ARBA" id="ARBA00022692"/>
    </source>
</evidence>
<dbReference type="PANTHER" id="PTHR48021">
    <property type="match status" value="1"/>
</dbReference>
<accession>A0AAV2Q1D8</accession>
<protein>
    <recommendedName>
        <fullName evidence="10">Major facilitator superfamily (MFS) profile domain-containing protein</fullName>
    </recommendedName>
</protein>
<name>A0AAV2Q1D8_MEGNR</name>
<feature type="non-terminal residue" evidence="11">
    <location>
        <position position="518"/>
    </location>
</feature>
<feature type="transmembrane region" description="Helical" evidence="9">
    <location>
        <begin position="326"/>
        <end position="347"/>
    </location>
</feature>
<dbReference type="InterPro" id="IPR020846">
    <property type="entry name" value="MFS_dom"/>
</dbReference>
<evidence type="ECO:0000256" key="2">
    <source>
        <dbReference type="ARBA" id="ARBA00022448"/>
    </source>
</evidence>
<feature type="transmembrane region" description="Helical" evidence="9">
    <location>
        <begin position="382"/>
        <end position="405"/>
    </location>
</feature>
<evidence type="ECO:0000313" key="12">
    <source>
        <dbReference type="Proteomes" id="UP001497623"/>
    </source>
</evidence>
<evidence type="ECO:0000256" key="9">
    <source>
        <dbReference type="SAM" id="Phobius"/>
    </source>
</evidence>
<sequence length="518" mass="58372">MKRPRKSMSKVFSKVNKTAIPKGPTEEAEVGRMNQECSLIQQDFKESKTQYIKQICRSILLHNCNFSHTRTGIVIKLMYKLNDADLPVSQTRISKDATMVSCVFLSGLITNLVTGFFMDYFGPCTLVLMVMPPVIISYIAQAVFLNLWVLFIGRILIGSMSAVLCAVVQSLVAELCCPKIRGFVSSMPELFVSVGILYVYICAQYLPFRWVTGLCAAPTCLNLLTLFIVPESPYWLVSKGRIEMAKRTLKDLYGNNYQKELIEITNNIETDSTFKAQVKEISLPQNYKPVTLVIILFSMKELAGYQFIFSYAGYLFKESDISIDSAWFPILIGLCRVTFTFISAFTVDRKGRRPLLSTSAIFCGLSLLAGGLSLSLDQHLPCVVAVLVFIASFSLGEGPIVWILLGELVPLSVRAQGSNLVVIFFAIGSFCSTLIYPKLQVKFGLDVIFYICAFFNILLFLFVWFFIPETKNASLFDVKNKYEKCTHKDPEVIKEESDKHEHNSKSYHKGYDNFGMQK</sequence>
<dbReference type="Proteomes" id="UP001497623">
    <property type="component" value="Unassembled WGS sequence"/>
</dbReference>
<comment type="caution">
    <text evidence="11">The sequence shown here is derived from an EMBL/GenBank/DDBJ whole genome shotgun (WGS) entry which is preliminary data.</text>
</comment>
<feature type="domain" description="Major facilitator superfamily (MFS) profile" evidence="10">
    <location>
        <begin position="51"/>
        <end position="471"/>
    </location>
</feature>
<dbReference type="PRINTS" id="PR00171">
    <property type="entry name" value="SUGRTRNSPORT"/>
</dbReference>
<dbReference type="InterPro" id="IPR005828">
    <property type="entry name" value="MFS_sugar_transport-like"/>
</dbReference>
<keyword evidence="5 9" id="KW-0812">Transmembrane</keyword>
<dbReference type="PROSITE" id="PS50850">
    <property type="entry name" value="MFS"/>
    <property type="match status" value="1"/>
</dbReference>
<feature type="transmembrane region" description="Helical" evidence="9">
    <location>
        <begin position="180"/>
        <end position="201"/>
    </location>
</feature>
<reference evidence="11 12" key="1">
    <citation type="submission" date="2024-05" db="EMBL/GenBank/DDBJ databases">
        <authorList>
            <person name="Wallberg A."/>
        </authorList>
    </citation>
    <scope>NUCLEOTIDE SEQUENCE [LARGE SCALE GENOMIC DNA]</scope>
</reference>
<gene>
    <name evidence="11" type="ORF">MNOR_LOCUS6698</name>
</gene>
<feature type="transmembrane region" description="Helical" evidence="9">
    <location>
        <begin position="97"/>
        <end position="118"/>
    </location>
</feature>
<proteinExistence type="predicted"/>
<feature type="transmembrane region" description="Helical" evidence="9">
    <location>
        <begin position="138"/>
        <end position="168"/>
    </location>
</feature>
<dbReference type="Pfam" id="PF00083">
    <property type="entry name" value="Sugar_tr"/>
    <property type="match status" value="1"/>
</dbReference>
<evidence type="ECO:0000256" key="6">
    <source>
        <dbReference type="ARBA" id="ARBA00022989"/>
    </source>
</evidence>
<feature type="transmembrane region" description="Helical" evidence="9">
    <location>
        <begin position="207"/>
        <end position="229"/>
    </location>
</feature>
<dbReference type="InterPro" id="IPR050549">
    <property type="entry name" value="MFS_Trehalose_Transporter"/>
</dbReference>
<dbReference type="EMBL" id="CAXKWB010002806">
    <property type="protein sequence ID" value="CAL4067750.1"/>
    <property type="molecule type" value="Genomic_DNA"/>
</dbReference>
<evidence type="ECO:0000256" key="7">
    <source>
        <dbReference type="ARBA" id="ARBA00023136"/>
    </source>
</evidence>
<evidence type="ECO:0000313" key="11">
    <source>
        <dbReference type="EMBL" id="CAL4067750.1"/>
    </source>
</evidence>
<dbReference type="Gene3D" id="1.20.1250.20">
    <property type="entry name" value="MFS general substrate transporter like domains"/>
    <property type="match status" value="1"/>
</dbReference>
<keyword evidence="7 9" id="KW-0472">Membrane</keyword>
<evidence type="ECO:0000256" key="3">
    <source>
        <dbReference type="ARBA" id="ARBA00022475"/>
    </source>
</evidence>
<dbReference type="InterPro" id="IPR003663">
    <property type="entry name" value="Sugar/inositol_transpt"/>
</dbReference>
<dbReference type="AlphaFoldDB" id="A0AAV2Q1D8"/>
<keyword evidence="2" id="KW-0813">Transport</keyword>
<feature type="compositionally biased region" description="Basic and acidic residues" evidence="8">
    <location>
        <begin position="493"/>
        <end position="504"/>
    </location>
</feature>